<feature type="region of interest" description="Disordered" evidence="1">
    <location>
        <begin position="112"/>
        <end position="140"/>
    </location>
</feature>
<organism evidence="3">
    <name type="scientific">uncultured Solirubrobacteraceae bacterium</name>
    <dbReference type="NCBI Taxonomy" id="1162706"/>
    <lineage>
        <taxon>Bacteria</taxon>
        <taxon>Bacillati</taxon>
        <taxon>Actinomycetota</taxon>
        <taxon>Thermoleophilia</taxon>
        <taxon>Solirubrobacterales</taxon>
        <taxon>Solirubrobacteraceae</taxon>
        <taxon>environmental samples</taxon>
    </lineage>
</organism>
<evidence type="ECO:0000256" key="1">
    <source>
        <dbReference type="SAM" id="MobiDB-lite"/>
    </source>
</evidence>
<dbReference type="AlphaFoldDB" id="A0A6J4TMY3"/>
<evidence type="ECO:0000256" key="2">
    <source>
        <dbReference type="SAM" id="Phobius"/>
    </source>
</evidence>
<proteinExistence type="predicted"/>
<sequence length="140" mass="15954">MGGEIFVWIMVGIFGLLFVMVILLGIFYPGSGAGQLDWKPTRSPEVEAQNEVDDIAQMLAATNAKRRRRGEKDLTEEGMNARVHEELRLQAEMRDRTVLDSEMVQLLDARNERRRKRGLPEMTLDEFRASLDVPPPRAQS</sequence>
<name>A0A6J4TMY3_9ACTN</name>
<protein>
    <submittedName>
        <fullName evidence="3">Uncharacterized protein</fullName>
    </submittedName>
</protein>
<feature type="transmembrane region" description="Helical" evidence="2">
    <location>
        <begin position="6"/>
        <end position="28"/>
    </location>
</feature>
<keyword evidence="2" id="KW-0812">Transmembrane</keyword>
<gene>
    <name evidence="3" type="ORF">AVDCRST_MAG85-3379</name>
</gene>
<dbReference type="EMBL" id="CADCVT010000373">
    <property type="protein sequence ID" value="CAA9527538.1"/>
    <property type="molecule type" value="Genomic_DNA"/>
</dbReference>
<accession>A0A6J4TMY3</accession>
<reference evidence="3" key="1">
    <citation type="submission" date="2020-02" db="EMBL/GenBank/DDBJ databases">
        <authorList>
            <person name="Meier V. D."/>
        </authorList>
    </citation>
    <scope>NUCLEOTIDE SEQUENCE</scope>
    <source>
        <strain evidence="3">AVDCRST_MAG85</strain>
    </source>
</reference>
<keyword evidence="2" id="KW-1133">Transmembrane helix</keyword>
<evidence type="ECO:0000313" key="3">
    <source>
        <dbReference type="EMBL" id="CAA9527538.1"/>
    </source>
</evidence>
<keyword evidence="2" id="KW-0472">Membrane</keyword>